<evidence type="ECO:0000313" key="3">
    <source>
        <dbReference type="EMBL" id="SMY04426.1"/>
    </source>
</evidence>
<dbReference type="GO" id="GO:0016740">
    <property type="term" value="F:transferase activity"/>
    <property type="evidence" value="ECO:0007669"/>
    <property type="project" value="UniProtKB-KW"/>
</dbReference>
<accession>A0A2H1KXE0</accession>
<proteinExistence type="predicted"/>
<gene>
    <name evidence="3" type="ORF">BAURA86_03672</name>
</gene>
<dbReference type="AlphaFoldDB" id="A0A2H1KXE0"/>
<reference evidence="3 4" key="1">
    <citation type="submission" date="2017-03" db="EMBL/GenBank/DDBJ databases">
        <authorList>
            <person name="Afonso C.L."/>
            <person name="Miller P.J."/>
            <person name="Scott M.A."/>
            <person name="Spackman E."/>
            <person name="Goraichik I."/>
            <person name="Dimitrov K.M."/>
            <person name="Suarez D.L."/>
            <person name="Swayne D.E."/>
        </authorList>
    </citation>
    <scope>NUCLEOTIDE SEQUENCE [LARGE SCALE GENOMIC DNA]</scope>
    <source>
        <strain evidence="4">8(6)</strain>
    </source>
</reference>
<sequence length="477" mass="53171">MVLHIFGGEVPGGNATTLWDSPTVSYVDDNFGDNLIGTSFLALLEVALENYGLSSDDYELVPLSLKGFEKSQLERCDAIFFCGGGLFGQSYLGFYEYMDRITAAADERGIPVVFSSMGLNNMGADDSRVDAIAKIVNKNCVRALSVRENLPLFQEVAKDATFEVRQVADPATWTKFVYGMTDVVPDGTIGINVVRGGLFRANQRDWGLSQEMSYLANLVTLAESHGMTPKLYTNGSLGDNNTLRFFAKKHGLSDEQIILPQTTREVVQAIAARSKIASIRMHSSIISYSFGIPTVALEWNDKLPHFYEAIGHTERVLPFDKWNAEQTFQILDQASSAPEDNPKYSAYLMSTYNYIHEALGAHVLNTNASVQRYAFQSVADSLVARSQLLDTDEFDLRRKLGKAERAYLKQFTSERKNRTKLGTLTKKVDSLSSEVDSLSSEVESLTQRNAELQTEINRRFSTRLAGYVRRVARRTGR</sequence>
<dbReference type="InterPro" id="IPR007345">
    <property type="entry name" value="Polysacch_pyruvyl_Trfase"/>
</dbReference>
<keyword evidence="3" id="KW-0808">Transferase</keyword>
<dbReference type="EMBL" id="FXZI01000020">
    <property type="protein sequence ID" value="SMY04426.1"/>
    <property type="molecule type" value="Genomic_DNA"/>
</dbReference>
<organism evidence="3 4">
    <name type="scientific">Brevibacterium aurantiacum</name>
    <dbReference type="NCBI Taxonomy" id="273384"/>
    <lineage>
        <taxon>Bacteria</taxon>
        <taxon>Bacillati</taxon>
        <taxon>Actinomycetota</taxon>
        <taxon>Actinomycetes</taxon>
        <taxon>Micrococcales</taxon>
        <taxon>Brevibacteriaceae</taxon>
        <taxon>Brevibacterium</taxon>
    </lineage>
</organism>
<evidence type="ECO:0000259" key="2">
    <source>
        <dbReference type="Pfam" id="PF04230"/>
    </source>
</evidence>
<dbReference type="Pfam" id="PF04230">
    <property type="entry name" value="PS_pyruv_trans"/>
    <property type="match status" value="1"/>
</dbReference>
<evidence type="ECO:0000256" key="1">
    <source>
        <dbReference type="SAM" id="Coils"/>
    </source>
</evidence>
<keyword evidence="1" id="KW-0175">Coiled coil</keyword>
<feature type="coiled-coil region" evidence="1">
    <location>
        <begin position="421"/>
        <end position="455"/>
    </location>
</feature>
<dbReference type="Proteomes" id="UP000234300">
    <property type="component" value="Unassembled WGS sequence"/>
</dbReference>
<name>A0A2H1KXE0_BREAU</name>
<protein>
    <submittedName>
        <fullName evidence="3">Polysaccharide pyruvyl transferase</fullName>
    </submittedName>
</protein>
<feature type="domain" description="Polysaccharide pyruvyl transferase" evidence="2">
    <location>
        <begin position="30"/>
        <end position="300"/>
    </location>
</feature>
<dbReference type="Gene3D" id="1.20.5.190">
    <property type="match status" value="1"/>
</dbReference>
<evidence type="ECO:0000313" key="4">
    <source>
        <dbReference type="Proteomes" id="UP000234300"/>
    </source>
</evidence>